<dbReference type="InterPro" id="IPR010255">
    <property type="entry name" value="Haem_peroxidase_sf"/>
</dbReference>
<dbReference type="EMBL" id="GFXV01002437">
    <property type="protein sequence ID" value="MBW14242.1"/>
    <property type="molecule type" value="Transcribed_RNA"/>
</dbReference>
<evidence type="ECO:0000256" key="1">
    <source>
        <dbReference type="ARBA" id="ARBA00022559"/>
    </source>
</evidence>
<dbReference type="GO" id="GO:0004601">
    <property type="term" value="F:peroxidase activity"/>
    <property type="evidence" value="ECO:0007669"/>
    <property type="project" value="UniProtKB-KW"/>
</dbReference>
<proteinExistence type="predicted"/>
<dbReference type="AlphaFoldDB" id="A0A2H8TKQ6"/>
<sequence>MFRFNVVGNTDLLSVDIQRGRDVGVPSYITIRSLCNFKKVNSFEDLYTILSYDDVEKLKQLYASVYDIDLLVGALLERPVDGGTVGPTAQCIIADVFYRIRYGDRYFFDVSNQAGSYSSAQLRTLRNLDLGHVLCATTELNEVPVNVFKTTRYSRKIKCRDHLLNLDLSAWRE</sequence>
<dbReference type="OrthoDB" id="6505174at2759"/>
<dbReference type="PANTHER" id="PTHR11475:SF125">
    <property type="entry name" value="GH11385P"/>
    <property type="match status" value="1"/>
</dbReference>
<dbReference type="SUPFAM" id="SSF48113">
    <property type="entry name" value="Heme-dependent peroxidases"/>
    <property type="match status" value="1"/>
</dbReference>
<evidence type="ECO:0000313" key="2">
    <source>
        <dbReference type="EMBL" id="MBW14242.1"/>
    </source>
</evidence>
<organism evidence="2">
    <name type="scientific">Melanaphis sacchari</name>
    <dbReference type="NCBI Taxonomy" id="742174"/>
    <lineage>
        <taxon>Eukaryota</taxon>
        <taxon>Metazoa</taxon>
        <taxon>Ecdysozoa</taxon>
        <taxon>Arthropoda</taxon>
        <taxon>Hexapoda</taxon>
        <taxon>Insecta</taxon>
        <taxon>Pterygota</taxon>
        <taxon>Neoptera</taxon>
        <taxon>Paraneoptera</taxon>
        <taxon>Hemiptera</taxon>
        <taxon>Sternorrhyncha</taxon>
        <taxon>Aphidomorpha</taxon>
        <taxon>Aphidoidea</taxon>
        <taxon>Aphididae</taxon>
        <taxon>Aphidini</taxon>
        <taxon>Melanaphis</taxon>
    </lineage>
</organism>
<keyword evidence="1 2" id="KW-0575">Peroxidase</keyword>
<dbReference type="PROSITE" id="PS50292">
    <property type="entry name" value="PEROXIDASE_3"/>
    <property type="match status" value="1"/>
</dbReference>
<dbReference type="PANTHER" id="PTHR11475">
    <property type="entry name" value="OXIDASE/PEROXIDASE"/>
    <property type="match status" value="1"/>
</dbReference>
<reference evidence="2" key="1">
    <citation type="submission" date="2017-10" db="EMBL/GenBank/DDBJ databases">
        <title>Transcriptome Assembly of Sugarcane Aphid Adults.</title>
        <authorList>
            <person name="Scully E.D."/>
            <person name="Palmer N.A."/>
            <person name="Geib S.M."/>
            <person name="Sarath G."/>
            <person name="Sattler S.E."/>
        </authorList>
    </citation>
    <scope>NUCLEOTIDE SEQUENCE</scope>
    <source>
        <tissue evidence="2">Whole body</tissue>
    </source>
</reference>
<name>A0A2H8TKQ6_9HEMI</name>
<keyword evidence="1 2" id="KW-0560">Oxidoreductase</keyword>
<dbReference type="InterPro" id="IPR037120">
    <property type="entry name" value="Haem_peroxidase_sf_animal"/>
</dbReference>
<dbReference type="InterPro" id="IPR019791">
    <property type="entry name" value="Haem_peroxidase_animal"/>
</dbReference>
<dbReference type="GO" id="GO:0006979">
    <property type="term" value="P:response to oxidative stress"/>
    <property type="evidence" value="ECO:0007669"/>
    <property type="project" value="InterPro"/>
</dbReference>
<dbReference type="GO" id="GO:0020037">
    <property type="term" value="F:heme binding"/>
    <property type="evidence" value="ECO:0007669"/>
    <property type="project" value="InterPro"/>
</dbReference>
<accession>A0A2H8TKQ6</accession>
<dbReference type="Pfam" id="PF03098">
    <property type="entry name" value="An_peroxidase"/>
    <property type="match status" value="1"/>
</dbReference>
<dbReference type="Gene3D" id="1.10.640.10">
    <property type="entry name" value="Haem peroxidase domain superfamily, animal type"/>
    <property type="match status" value="1"/>
</dbReference>
<protein>
    <submittedName>
        <fullName evidence="2">Peroxidase</fullName>
    </submittedName>
</protein>
<gene>
    <name evidence="2" type="primary">Pxd_14</name>
</gene>